<dbReference type="PIRSF" id="PIRSF036534">
    <property type="entry name" value="EhaC"/>
    <property type="match status" value="1"/>
</dbReference>
<dbReference type="AlphaFoldDB" id="A0A832T1W0"/>
<dbReference type="Pfam" id="PF09882">
    <property type="entry name" value="EhaC"/>
    <property type="match status" value="1"/>
</dbReference>
<sequence length="87" mass="9526">MISAQAVMAAIVILMSLRLLVARDLYAQMLYLNVVGFGLAGLVATTWRTDMGLIAALCVFIFSTLESNAVSYTIQKIEEIRRAGELD</sequence>
<dbReference type="InterPro" id="IPR011316">
    <property type="entry name" value="Prd_NiFe_hyd_3_EhaC"/>
</dbReference>
<reference evidence="2" key="1">
    <citation type="journal article" date="2020" name="bioRxiv">
        <title>A rank-normalized archaeal taxonomy based on genome phylogeny resolves widespread incomplete and uneven classifications.</title>
        <authorList>
            <person name="Rinke C."/>
            <person name="Chuvochina M."/>
            <person name="Mussig A.J."/>
            <person name="Chaumeil P.-A."/>
            <person name="Waite D.W."/>
            <person name="Whitman W.B."/>
            <person name="Parks D.H."/>
            <person name="Hugenholtz P."/>
        </authorList>
    </citation>
    <scope>NUCLEOTIDE SEQUENCE</scope>
    <source>
        <strain evidence="2">UBA8853</strain>
    </source>
</reference>
<evidence type="ECO:0000256" key="1">
    <source>
        <dbReference type="SAM" id="Phobius"/>
    </source>
</evidence>
<dbReference type="GeneID" id="1477778"/>
<feature type="transmembrane region" description="Helical" evidence="1">
    <location>
        <begin position="6"/>
        <end position="22"/>
    </location>
</feature>
<gene>
    <name evidence="2" type="ORF">HA336_03940</name>
</gene>
<proteinExistence type="predicted"/>
<evidence type="ECO:0000313" key="2">
    <source>
        <dbReference type="EMBL" id="HII70365.1"/>
    </source>
</evidence>
<feature type="transmembrane region" description="Helical" evidence="1">
    <location>
        <begin position="29"/>
        <end position="47"/>
    </location>
</feature>
<evidence type="ECO:0000313" key="3">
    <source>
        <dbReference type="Proteomes" id="UP000619545"/>
    </source>
</evidence>
<keyword evidence="1" id="KW-1133">Transmembrane helix</keyword>
<protein>
    <submittedName>
        <fullName evidence="2">DUF2109 family protein</fullName>
    </submittedName>
</protein>
<organism evidence="2 3">
    <name type="scientific">Methanopyrus kandleri</name>
    <dbReference type="NCBI Taxonomy" id="2320"/>
    <lineage>
        <taxon>Archaea</taxon>
        <taxon>Methanobacteriati</taxon>
        <taxon>Methanobacteriota</taxon>
        <taxon>Methanomada group</taxon>
        <taxon>Methanopyri</taxon>
        <taxon>Methanopyrales</taxon>
        <taxon>Methanopyraceae</taxon>
        <taxon>Methanopyrus</taxon>
    </lineage>
</organism>
<keyword evidence="1" id="KW-0472">Membrane</keyword>
<dbReference type="InterPro" id="IPR019214">
    <property type="entry name" value="EhaC-like"/>
</dbReference>
<comment type="caution">
    <text evidence="2">The sequence shown here is derived from an EMBL/GenBank/DDBJ whole genome shotgun (WGS) entry which is preliminary data.</text>
</comment>
<accession>A0A832T1W0</accession>
<feature type="transmembrane region" description="Helical" evidence="1">
    <location>
        <begin position="53"/>
        <end position="74"/>
    </location>
</feature>
<name>A0A832T1W0_9EURY</name>
<keyword evidence="1" id="KW-0812">Transmembrane</keyword>
<dbReference type="EMBL" id="DUJS01000004">
    <property type="protein sequence ID" value="HII70365.1"/>
    <property type="molecule type" value="Genomic_DNA"/>
</dbReference>
<dbReference type="RefSeq" id="WP_011018845.1">
    <property type="nucleotide sequence ID" value="NZ_DUJS01000004.1"/>
</dbReference>
<dbReference type="Proteomes" id="UP000619545">
    <property type="component" value="Unassembled WGS sequence"/>
</dbReference>